<dbReference type="Gene3D" id="3.30.930.10">
    <property type="entry name" value="Bira Bifunctional Protein, Domain 2"/>
    <property type="match status" value="1"/>
</dbReference>
<gene>
    <name evidence="1" type="primary">ORF6604</name>
</gene>
<protein>
    <submittedName>
        <fullName evidence="1">Uncharacterized protein</fullName>
    </submittedName>
</protein>
<name>A0A0B6XYJ4_9EUPU</name>
<dbReference type="GO" id="GO:0004828">
    <property type="term" value="F:serine-tRNA ligase activity"/>
    <property type="evidence" value="ECO:0007669"/>
    <property type="project" value="InterPro"/>
</dbReference>
<organism evidence="1">
    <name type="scientific">Arion vulgaris</name>
    <dbReference type="NCBI Taxonomy" id="1028688"/>
    <lineage>
        <taxon>Eukaryota</taxon>
        <taxon>Metazoa</taxon>
        <taxon>Spiralia</taxon>
        <taxon>Lophotrochozoa</taxon>
        <taxon>Mollusca</taxon>
        <taxon>Gastropoda</taxon>
        <taxon>Heterobranchia</taxon>
        <taxon>Euthyneura</taxon>
        <taxon>Panpulmonata</taxon>
        <taxon>Eupulmonata</taxon>
        <taxon>Stylommatophora</taxon>
        <taxon>Helicina</taxon>
        <taxon>Arionoidea</taxon>
        <taxon>Arionidae</taxon>
        <taxon>Arion</taxon>
    </lineage>
</organism>
<accession>A0A0B6XYJ4</accession>
<evidence type="ECO:0000313" key="1">
    <source>
        <dbReference type="EMBL" id="CEK49152.1"/>
    </source>
</evidence>
<dbReference type="PROSITE" id="PS51257">
    <property type="entry name" value="PROKAR_LIPOPROTEIN"/>
    <property type="match status" value="1"/>
</dbReference>
<dbReference type="PANTHER" id="PTHR11778">
    <property type="entry name" value="SERYL-TRNA SYNTHETASE"/>
    <property type="match status" value="1"/>
</dbReference>
<dbReference type="SUPFAM" id="SSF55681">
    <property type="entry name" value="Class II aaRS and biotin synthetases"/>
    <property type="match status" value="1"/>
</dbReference>
<dbReference type="AlphaFoldDB" id="A0A0B6XYJ4"/>
<dbReference type="InterPro" id="IPR045864">
    <property type="entry name" value="aa-tRNA-synth_II/BPL/LPL"/>
</dbReference>
<dbReference type="EMBL" id="HACG01002287">
    <property type="protein sequence ID" value="CEK49152.1"/>
    <property type="molecule type" value="Transcribed_RNA"/>
</dbReference>
<sequence>MFACGRCYQNGDLPGLYGATQSTQTSLFSCAKAENLDSRFHETVDIIWNFLEPLGFPLRLLQICARGLRREERRRFEVQMFSPSHQNFVPVAHVSDLSDFVSRRLMITHNQNHADIRKADHLHMVSGTLINITSLLAIWMEYSNTDQTKFSLCPLKSVQKL</sequence>
<reference evidence="1" key="1">
    <citation type="submission" date="2014-12" db="EMBL/GenBank/DDBJ databases">
        <title>Insight into the proteome of Arion vulgaris.</title>
        <authorList>
            <person name="Aradska J."/>
            <person name="Bulat T."/>
            <person name="Smidak R."/>
            <person name="Sarate P."/>
            <person name="Gangsoo J."/>
            <person name="Sialana F."/>
            <person name="Bilban M."/>
            <person name="Lubec G."/>
        </authorList>
    </citation>
    <scope>NUCLEOTIDE SEQUENCE</scope>
    <source>
        <tissue evidence="1">Skin</tissue>
    </source>
</reference>
<proteinExistence type="predicted"/>
<dbReference type="GO" id="GO:0005524">
    <property type="term" value="F:ATP binding"/>
    <property type="evidence" value="ECO:0007669"/>
    <property type="project" value="InterPro"/>
</dbReference>
<dbReference type="GO" id="GO:0006434">
    <property type="term" value="P:seryl-tRNA aminoacylation"/>
    <property type="evidence" value="ECO:0007669"/>
    <property type="project" value="InterPro"/>
</dbReference>
<dbReference type="InterPro" id="IPR002317">
    <property type="entry name" value="Ser-tRNA-ligase_type_1"/>
</dbReference>